<proteinExistence type="inferred from homology"/>
<comment type="pathway">
    <text evidence="1 8">Amino-acid biosynthesis; L-histidine biosynthesis; L-histidine from 5-phospho-alpha-D-ribose 1-diphosphate: step 8/9.</text>
</comment>
<evidence type="ECO:0000256" key="8">
    <source>
        <dbReference type="RuleBase" id="RU366003"/>
    </source>
</evidence>
<evidence type="ECO:0000256" key="2">
    <source>
        <dbReference type="ARBA" id="ARBA00009152"/>
    </source>
</evidence>
<name>D3F7X7_CONWI</name>
<evidence type="ECO:0000313" key="11">
    <source>
        <dbReference type="Proteomes" id="UP000008229"/>
    </source>
</evidence>
<dbReference type="SUPFAM" id="SSF89550">
    <property type="entry name" value="PHP domain-like"/>
    <property type="match status" value="1"/>
</dbReference>
<dbReference type="Proteomes" id="UP000008229">
    <property type="component" value="Chromosome"/>
</dbReference>
<keyword evidence="5 8" id="KW-0378">Hydrolase</keyword>
<keyword evidence="4 8" id="KW-0028">Amino-acid biosynthesis</keyword>
<dbReference type="KEGG" id="cwo:Cwoe_4457"/>
<dbReference type="InterPro" id="IPR004013">
    <property type="entry name" value="PHP_dom"/>
</dbReference>
<organism evidence="10 11">
    <name type="scientific">Conexibacter woesei (strain DSM 14684 / CCUG 47730 / CIP 108061 / JCM 11494 / NBRC 100937 / ID131577)</name>
    <dbReference type="NCBI Taxonomy" id="469383"/>
    <lineage>
        <taxon>Bacteria</taxon>
        <taxon>Bacillati</taxon>
        <taxon>Actinomycetota</taxon>
        <taxon>Thermoleophilia</taxon>
        <taxon>Solirubrobacterales</taxon>
        <taxon>Conexibacteraceae</taxon>
        <taxon>Conexibacter</taxon>
    </lineage>
</organism>
<dbReference type="InterPro" id="IPR016195">
    <property type="entry name" value="Pol/histidinol_Pase-like"/>
</dbReference>
<evidence type="ECO:0000256" key="4">
    <source>
        <dbReference type="ARBA" id="ARBA00022605"/>
    </source>
</evidence>
<dbReference type="HOGENOM" id="CLU_1010866_0_0_11"/>
<reference evidence="11" key="2">
    <citation type="submission" date="2010-01" db="EMBL/GenBank/DDBJ databases">
        <title>The complete genome of Conexibacter woesei DSM 14684.</title>
        <authorList>
            <consortium name="US DOE Joint Genome Institute (JGI-PGF)"/>
            <person name="Lucas S."/>
            <person name="Copeland A."/>
            <person name="Lapidus A."/>
            <person name="Glavina del Rio T."/>
            <person name="Dalin E."/>
            <person name="Tice H."/>
            <person name="Bruce D."/>
            <person name="Goodwin L."/>
            <person name="Pitluck S."/>
            <person name="Kyrpides N."/>
            <person name="Mavromatis K."/>
            <person name="Ivanova N."/>
            <person name="Mikhailova N."/>
            <person name="Chertkov O."/>
            <person name="Brettin T."/>
            <person name="Detter J.C."/>
            <person name="Han C."/>
            <person name="Larimer F."/>
            <person name="Land M."/>
            <person name="Hauser L."/>
            <person name="Markowitz V."/>
            <person name="Cheng J.-F."/>
            <person name="Hugenholtz P."/>
            <person name="Woyke T."/>
            <person name="Wu D."/>
            <person name="Pukall R."/>
            <person name="Steenblock K."/>
            <person name="Schneider S."/>
            <person name="Klenk H.-P."/>
            <person name="Eisen J.A."/>
        </authorList>
    </citation>
    <scope>NUCLEOTIDE SEQUENCE [LARGE SCALE GENOMIC DNA]</scope>
    <source>
        <strain evidence="11">DSM 14684 / CIP 108061 / JCM 11494 / NBRC 100937 / ID131577</strain>
    </source>
</reference>
<feature type="domain" description="PHP" evidence="9">
    <location>
        <begin position="18"/>
        <end position="194"/>
    </location>
</feature>
<accession>D3F7X7</accession>
<dbReference type="GO" id="GO:0004401">
    <property type="term" value="F:histidinol-phosphatase activity"/>
    <property type="evidence" value="ECO:0007669"/>
    <property type="project" value="UniProtKB-UniRule"/>
</dbReference>
<evidence type="ECO:0000313" key="10">
    <source>
        <dbReference type="EMBL" id="ADB52871.1"/>
    </source>
</evidence>
<evidence type="ECO:0000256" key="3">
    <source>
        <dbReference type="ARBA" id="ARBA00013085"/>
    </source>
</evidence>
<comment type="catalytic activity">
    <reaction evidence="7 8">
        <text>L-histidinol phosphate + H2O = L-histidinol + phosphate</text>
        <dbReference type="Rhea" id="RHEA:14465"/>
        <dbReference type="ChEBI" id="CHEBI:15377"/>
        <dbReference type="ChEBI" id="CHEBI:43474"/>
        <dbReference type="ChEBI" id="CHEBI:57699"/>
        <dbReference type="ChEBI" id="CHEBI:57980"/>
        <dbReference type="EC" id="3.1.3.15"/>
    </reaction>
</comment>
<dbReference type="GO" id="GO:0005737">
    <property type="term" value="C:cytoplasm"/>
    <property type="evidence" value="ECO:0007669"/>
    <property type="project" value="TreeGrafter"/>
</dbReference>
<dbReference type="OrthoDB" id="6637113at2"/>
<evidence type="ECO:0000256" key="5">
    <source>
        <dbReference type="ARBA" id="ARBA00022801"/>
    </source>
</evidence>
<evidence type="ECO:0000259" key="9">
    <source>
        <dbReference type="Pfam" id="PF02811"/>
    </source>
</evidence>
<keyword evidence="6 8" id="KW-0368">Histidine biosynthesis</keyword>
<reference evidence="10 11" key="1">
    <citation type="journal article" date="2010" name="Stand. Genomic Sci.">
        <title>Complete genome sequence of Conexibacter woesei type strain (ID131577).</title>
        <authorList>
            <person name="Pukall R."/>
            <person name="Lapidus A."/>
            <person name="Glavina Del Rio T."/>
            <person name="Copeland A."/>
            <person name="Tice H."/>
            <person name="Cheng J.-F."/>
            <person name="Lucas S."/>
            <person name="Chen F."/>
            <person name="Nolan M."/>
            <person name="Bruce D."/>
            <person name="Goodwin L."/>
            <person name="Pitluck S."/>
            <person name="Mavromatis K."/>
            <person name="Ivanova N."/>
            <person name="Ovchinnikova G."/>
            <person name="Pati A."/>
            <person name="Chen A."/>
            <person name="Palaniappan K."/>
            <person name="Land M."/>
            <person name="Hauser L."/>
            <person name="Chang Y.-J."/>
            <person name="Jeffries C.D."/>
            <person name="Chain P."/>
            <person name="Meincke L."/>
            <person name="Sims D."/>
            <person name="Brettin T."/>
            <person name="Detter J.C."/>
            <person name="Rohde M."/>
            <person name="Goeker M."/>
            <person name="Bristow J."/>
            <person name="Eisen J.A."/>
            <person name="Markowitz V."/>
            <person name="Kyrpides N.C."/>
            <person name="Klenk H.-P."/>
            <person name="Hugenholtz P."/>
        </authorList>
    </citation>
    <scope>NUCLEOTIDE SEQUENCE [LARGE SCALE GENOMIC DNA]</scope>
    <source>
        <strain evidence="11">DSM 14684 / CIP 108061 / JCM 11494 / NBRC 100937 / ID131577</strain>
    </source>
</reference>
<evidence type="ECO:0000256" key="7">
    <source>
        <dbReference type="ARBA" id="ARBA00049158"/>
    </source>
</evidence>
<gene>
    <name evidence="10" type="ordered locus">Cwoe_4457</name>
</gene>
<dbReference type="PANTHER" id="PTHR21039:SF0">
    <property type="entry name" value="HISTIDINOL-PHOSPHATASE"/>
    <property type="match status" value="1"/>
</dbReference>
<protein>
    <recommendedName>
        <fullName evidence="3 8">Histidinol-phosphatase</fullName>
        <shortName evidence="8">HolPase</shortName>
        <ecNumber evidence="3 8">3.1.3.15</ecNumber>
    </recommendedName>
</protein>
<dbReference type="AlphaFoldDB" id="D3F7X7"/>
<sequence length="275" mass="29108">MIADNHNHFVECGDAVAMARAGERAGLAEMALTEHVHHLTDALERIPALRRIPPEGPALSQEAYVTEVGRAQAAVGIRVGVGIETEFMPDSEATARGLAAFLADTRNAWDVVIGSVHLLADEVFLEDVDDADPDGAWRDYGERLLASIRSEAYDVIGHPTRLAVVGGPVPERAHTLMDELALAAVRHDVALEVNAVDLRAQPALVHRLISCSAARGAVLSLGSDAHAPDRAAAALAAPAALRDAGVSEVATFVGGGRRMMPLGPPRHLDTTKPRH</sequence>
<dbReference type="UniPathway" id="UPA00031">
    <property type="reaction ID" value="UER00013"/>
</dbReference>
<dbReference type="EC" id="3.1.3.15" evidence="3 8"/>
<dbReference type="Pfam" id="PF02811">
    <property type="entry name" value="PHP"/>
    <property type="match status" value="1"/>
</dbReference>
<dbReference type="RefSeq" id="WP_012935922.1">
    <property type="nucleotide sequence ID" value="NC_013739.1"/>
</dbReference>
<dbReference type="Gene3D" id="3.20.20.140">
    <property type="entry name" value="Metal-dependent hydrolases"/>
    <property type="match status" value="1"/>
</dbReference>
<dbReference type="PANTHER" id="PTHR21039">
    <property type="entry name" value="HISTIDINOL PHOSPHATASE-RELATED"/>
    <property type="match status" value="1"/>
</dbReference>
<evidence type="ECO:0000256" key="6">
    <source>
        <dbReference type="ARBA" id="ARBA00023102"/>
    </source>
</evidence>
<dbReference type="GO" id="GO:0000105">
    <property type="term" value="P:L-histidine biosynthetic process"/>
    <property type="evidence" value="ECO:0007669"/>
    <property type="project" value="UniProtKB-UniRule"/>
</dbReference>
<keyword evidence="11" id="KW-1185">Reference proteome</keyword>
<dbReference type="EMBL" id="CP001854">
    <property type="protein sequence ID" value="ADB52871.1"/>
    <property type="molecule type" value="Genomic_DNA"/>
</dbReference>
<dbReference type="STRING" id="469383.Cwoe_4457"/>
<dbReference type="InterPro" id="IPR010140">
    <property type="entry name" value="Histidinol_P_phosphatase_HisJ"/>
</dbReference>
<comment type="similarity">
    <text evidence="2 8">Belongs to the PHP hydrolase family. HisK subfamily.</text>
</comment>
<evidence type="ECO:0000256" key="1">
    <source>
        <dbReference type="ARBA" id="ARBA00004970"/>
    </source>
</evidence>
<dbReference type="eggNOG" id="COG1387">
    <property type="taxonomic scope" value="Bacteria"/>
</dbReference>